<proteinExistence type="predicted"/>
<sequence length="106" mass="11318">MVCLAVCALVLGVEECTVVSECLHGAMKRPMDAILSQKRRPSTCAMQNDHGEVGGVVMGVVQPPKHLHIPIVATCMCSHSDLTTCEGHHGFDVFSGVSNIYALIDI</sequence>
<evidence type="ECO:0000313" key="2">
    <source>
        <dbReference type="EMBL" id="CAD8289274.1"/>
    </source>
</evidence>
<name>A0A7R9V9Q9_9CHLO</name>
<keyword evidence="1" id="KW-0732">Signal</keyword>
<evidence type="ECO:0000256" key="1">
    <source>
        <dbReference type="SAM" id="SignalP"/>
    </source>
</evidence>
<gene>
    <name evidence="2" type="ORF">CEUR00632_LOCUS9313</name>
</gene>
<feature type="signal peptide" evidence="1">
    <location>
        <begin position="1"/>
        <end position="15"/>
    </location>
</feature>
<reference evidence="2" key="1">
    <citation type="submission" date="2021-01" db="EMBL/GenBank/DDBJ databases">
        <authorList>
            <person name="Corre E."/>
            <person name="Pelletier E."/>
            <person name="Niang G."/>
            <person name="Scheremetjew M."/>
            <person name="Finn R."/>
            <person name="Kale V."/>
            <person name="Holt S."/>
            <person name="Cochrane G."/>
            <person name="Meng A."/>
            <person name="Brown T."/>
            <person name="Cohen L."/>
        </authorList>
    </citation>
    <scope>NUCLEOTIDE SEQUENCE</scope>
    <source>
        <strain evidence="2">CCMP219</strain>
    </source>
</reference>
<evidence type="ECO:0008006" key="3">
    <source>
        <dbReference type="Google" id="ProtNLM"/>
    </source>
</evidence>
<organism evidence="2">
    <name type="scientific">Chlamydomonas euryale</name>
    <dbReference type="NCBI Taxonomy" id="1486919"/>
    <lineage>
        <taxon>Eukaryota</taxon>
        <taxon>Viridiplantae</taxon>
        <taxon>Chlorophyta</taxon>
        <taxon>core chlorophytes</taxon>
        <taxon>Chlorophyceae</taxon>
        <taxon>CS clade</taxon>
        <taxon>Chlamydomonadales</taxon>
        <taxon>Chlamydomonadaceae</taxon>
        <taxon>Chlamydomonas</taxon>
    </lineage>
</organism>
<protein>
    <recommendedName>
        <fullName evidence="3">Secreted protein</fullName>
    </recommendedName>
</protein>
<dbReference type="EMBL" id="HBEC01019878">
    <property type="protein sequence ID" value="CAD8289274.1"/>
    <property type="molecule type" value="Transcribed_RNA"/>
</dbReference>
<dbReference type="AlphaFoldDB" id="A0A7R9V9Q9"/>
<accession>A0A7R9V9Q9</accession>
<feature type="chain" id="PRO_5030940705" description="Secreted protein" evidence="1">
    <location>
        <begin position="16"/>
        <end position="106"/>
    </location>
</feature>